<feature type="transmembrane region" description="Helical" evidence="1">
    <location>
        <begin position="331"/>
        <end position="347"/>
    </location>
</feature>
<evidence type="ECO:0000313" key="3">
    <source>
        <dbReference type="Proteomes" id="UP001056255"/>
    </source>
</evidence>
<feature type="transmembrane region" description="Helical" evidence="1">
    <location>
        <begin position="180"/>
        <end position="205"/>
    </location>
</feature>
<feature type="transmembrane region" description="Helical" evidence="1">
    <location>
        <begin position="93"/>
        <end position="114"/>
    </location>
</feature>
<dbReference type="EMBL" id="CP082275">
    <property type="protein sequence ID" value="USH03292.1"/>
    <property type="molecule type" value="Genomic_DNA"/>
</dbReference>
<keyword evidence="1" id="KW-0472">Membrane</keyword>
<dbReference type="Proteomes" id="UP001056255">
    <property type="component" value="Chromosome I"/>
</dbReference>
<feature type="transmembrane region" description="Helical" evidence="1">
    <location>
        <begin position="48"/>
        <end position="81"/>
    </location>
</feature>
<feature type="transmembrane region" description="Helical" evidence="1">
    <location>
        <begin position="309"/>
        <end position="325"/>
    </location>
</feature>
<keyword evidence="3" id="KW-1185">Reference proteome</keyword>
<organism evidence="2 3">
    <name type="scientific">Grimontia kaedaensis</name>
    <dbReference type="NCBI Taxonomy" id="2872157"/>
    <lineage>
        <taxon>Bacteria</taxon>
        <taxon>Pseudomonadati</taxon>
        <taxon>Pseudomonadota</taxon>
        <taxon>Gammaproteobacteria</taxon>
        <taxon>Vibrionales</taxon>
        <taxon>Vibrionaceae</taxon>
        <taxon>Grimontia</taxon>
    </lineage>
</organism>
<protein>
    <submittedName>
        <fullName evidence="2">Uncharacterized protein</fullName>
    </submittedName>
</protein>
<feature type="transmembrane region" description="Helical" evidence="1">
    <location>
        <begin position="274"/>
        <end position="297"/>
    </location>
</feature>
<name>A0ABY4WX16_9GAMM</name>
<reference evidence="2" key="1">
    <citation type="submission" date="2021-08" db="EMBL/GenBank/DDBJ databases">
        <authorList>
            <person name="Sakaguchi M."/>
            <person name="Kikuchi T."/>
            <person name="Urbanczyk H."/>
        </authorList>
    </citation>
    <scope>NUCLEOTIDE SEQUENCE</scope>
    <source>
        <strain evidence="2">020920N</strain>
    </source>
</reference>
<sequence>MSYLIVFALLFLSGSPNLVGGEISKGALVLLSAFNVFKFKMTEFRVRLMVFITILFLIKAILSEDIDTVVLVLYFHLLFLITCPMRNYMYIKTILSALVALIFASIILSTYSLLTGYGDYIFSLANKGLPFLYAFKGVTTTPQALASLIILGIFACVVLEKKWSLRLYALLLPLTINRTGLVGVILMFLVRFPVIGLLVVCFALISGTMVIGQNAELLTTQTLTSRLQMVTEVFKEIKNSSLLSILFGSFDKPAFSISTNVHEVTYIENGFAFIFYYLGALGLFTYLVFILLGSIIIFRAHMPAKTRRITLTYFIFCTILVPNLTHEFLFLSFYFSIITIFSFIKVYQNARNIYN</sequence>
<feature type="transmembrane region" description="Helical" evidence="1">
    <location>
        <begin position="134"/>
        <end position="159"/>
    </location>
</feature>
<keyword evidence="1" id="KW-1133">Transmembrane helix</keyword>
<evidence type="ECO:0000313" key="2">
    <source>
        <dbReference type="EMBL" id="USH03292.1"/>
    </source>
</evidence>
<gene>
    <name evidence="2" type="ORF">K6Q96_04560</name>
</gene>
<keyword evidence="1" id="KW-0812">Transmembrane</keyword>
<proteinExistence type="predicted"/>
<accession>A0ABY4WX16</accession>
<evidence type="ECO:0000256" key="1">
    <source>
        <dbReference type="SAM" id="Phobius"/>
    </source>
</evidence>
<dbReference type="RefSeq" id="WP_251878153.1">
    <property type="nucleotide sequence ID" value="NZ_CP082275.1"/>
</dbReference>